<dbReference type="InterPro" id="IPR029058">
    <property type="entry name" value="AB_hydrolase_fold"/>
</dbReference>
<gene>
    <name evidence="2" type="ORF">NS506_03060</name>
</gene>
<keyword evidence="2" id="KW-0378">Hydrolase</keyword>
<organism evidence="2 3">
    <name type="scientific">Nocardia seriolae</name>
    <dbReference type="NCBI Taxonomy" id="37332"/>
    <lineage>
        <taxon>Bacteria</taxon>
        <taxon>Bacillati</taxon>
        <taxon>Actinomycetota</taxon>
        <taxon>Actinomycetes</taxon>
        <taxon>Mycobacteriales</taxon>
        <taxon>Nocardiaceae</taxon>
        <taxon>Nocardia</taxon>
    </lineage>
</organism>
<evidence type="ECO:0000313" key="2">
    <source>
        <dbReference type="EMBL" id="APA97116.1"/>
    </source>
</evidence>
<keyword evidence="1" id="KW-0732">Signal</keyword>
<name>A0ABC8ASA9_9NOCA</name>
<dbReference type="PANTHER" id="PTHR34853:SF1">
    <property type="entry name" value="LIPASE 5"/>
    <property type="match status" value="1"/>
</dbReference>
<proteinExistence type="predicted"/>
<dbReference type="Pfam" id="PF03583">
    <property type="entry name" value="LIP"/>
    <property type="match status" value="1"/>
</dbReference>
<feature type="chain" id="PRO_5044838693" evidence="1">
    <location>
        <begin position="28"/>
        <end position="395"/>
    </location>
</feature>
<dbReference type="PIRSF" id="PIRSF029171">
    <property type="entry name" value="Esterase_LipA"/>
    <property type="match status" value="1"/>
</dbReference>
<dbReference type="GO" id="GO:0004806">
    <property type="term" value="F:triacylglycerol lipase activity"/>
    <property type="evidence" value="ECO:0007669"/>
    <property type="project" value="UniProtKB-EC"/>
</dbReference>
<feature type="signal peptide" evidence="1">
    <location>
        <begin position="1"/>
        <end position="27"/>
    </location>
</feature>
<dbReference type="Gene3D" id="1.10.260.130">
    <property type="match status" value="1"/>
</dbReference>
<dbReference type="AlphaFoldDB" id="A0ABC8ASA9"/>
<dbReference type="Proteomes" id="UP000180166">
    <property type="component" value="Chromosome"/>
</dbReference>
<dbReference type="SUPFAM" id="SSF53474">
    <property type="entry name" value="alpha/beta-Hydrolases"/>
    <property type="match status" value="1"/>
</dbReference>
<dbReference type="KEGG" id="nsr:NS506_03060"/>
<reference evidence="2 3" key="1">
    <citation type="submission" date="2016-10" db="EMBL/GenBank/DDBJ databases">
        <title>Genome sequence of Nocardia seriolae strain EM150506, isolated from Anguila japonica.</title>
        <authorList>
            <person name="Han H.-J."/>
        </authorList>
    </citation>
    <scope>NUCLEOTIDE SEQUENCE [LARGE SCALE GENOMIC DNA]</scope>
    <source>
        <strain evidence="2 3">EM150506</strain>
    </source>
</reference>
<dbReference type="EC" id="3.1.1.3" evidence="2"/>
<dbReference type="InterPro" id="IPR005152">
    <property type="entry name" value="Lipase_secreted"/>
</dbReference>
<protein>
    <submittedName>
        <fullName evidence="2">Triacylglycerol lipase</fullName>
        <ecNumber evidence="2">3.1.1.3</ecNumber>
    </submittedName>
</protein>
<evidence type="ECO:0000313" key="3">
    <source>
        <dbReference type="Proteomes" id="UP000180166"/>
    </source>
</evidence>
<sequence>MFRVAAKAVVLALSIVSAGMLATPVSAQPLFPTADPDPFYHVPENLAALAPGDVVRTRKIDTGFYVGTEGRQVAFRSTNSAGQPILGVTTVLLPAGVRNPPLVSYQALINSLGSQCNPSRSLFNGELQDGPGAMLPIGRGWAISMPDYLGPNVAYGAAKLSGMVTRDSVKAVRQATELGLSNSPVALAGYSGGGMATAWAAALQPTYAPDLKLDAVVAGGIPADLEQMALSLGFEPHPGFGLAFAAAMGLEREYPDRLPIPDQLNENGLWFREFTHDACRRFLLFHGAFRSAEQMAASKSLMDNPAARTVLKENSLVNLPDTPQAPTYFWQGRYDTLTFFDPVAQVADRYCKAGVPLVFRPYEVAEHMTTAVAGFGDAWNYVESRFRGDPAPTSC</sequence>
<accession>A0ABC8ASA9</accession>
<evidence type="ECO:0000256" key="1">
    <source>
        <dbReference type="SAM" id="SignalP"/>
    </source>
</evidence>
<dbReference type="PANTHER" id="PTHR34853">
    <property type="match status" value="1"/>
</dbReference>
<dbReference type="Gene3D" id="3.40.50.1820">
    <property type="entry name" value="alpha/beta hydrolase"/>
    <property type="match status" value="1"/>
</dbReference>
<dbReference type="EMBL" id="CP017839">
    <property type="protein sequence ID" value="APA97116.1"/>
    <property type="molecule type" value="Genomic_DNA"/>
</dbReference>